<evidence type="ECO:0000313" key="3">
    <source>
        <dbReference type="Proteomes" id="UP000623608"/>
    </source>
</evidence>
<protein>
    <recommendedName>
        <fullName evidence="4">DUF2993 domain-containing protein</fullName>
    </recommendedName>
</protein>
<organism evidence="2 3">
    <name type="scientific">Paractinoplanes tereljensis</name>
    <dbReference type="NCBI Taxonomy" id="571912"/>
    <lineage>
        <taxon>Bacteria</taxon>
        <taxon>Bacillati</taxon>
        <taxon>Actinomycetota</taxon>
        <taxon>Actinomycetes</taxon>
        <taxon>Micromonosporales</taxon>
        <taxon>Micromonosporaceae</taxon>
        <taxon>Paractinoplanes</taxon>
    </lineage>
</organism>
<accession>A0A919TZ33</accession>
<dbReference type="Pfam" id="PF11209">
    <property type="entry name" value="LmeA"/>
    <property type="match status" value="1"/>
</dbReference>
<sequence>MTVVETESRADNHRPLHLARGPRFKWVAAAATGGVLLLAAGMLAYAVPVPILDDIIRDRIVKQVSSQVSCSGAAAAGTEVTVGGGPLVPQALHKRLTEVKLIVPDATLSGVPHARFTATMRDVTQPSGGTHVGSMDAAITVNFGYLPTPAGTPKRTFHKAGDGGLSVDVTMPAAAADNVQAKLFMKMRLRGETAQSVPQRLEIFGKSLPASQVGDLAGGVRSQQLPPLPDGVRYQSITPRTDGVHIQIGGVSTTALNTLPTDVGGRTVSYTAANGLLGINTTAIGVPLTIHTQPVLGPGTLTLVPKLVHILGADHKPDSTLGKLVLSQINQDDLKQTLPTLPSGVTYRSVTVDPQGIKVVISGVTTQPFTVLKQPPGNPTLFGAEGGLLTATATGGSGKDTPVVLYGKPVIKDSTLDISPDQIEMFGVRFPATNVLAQVAPQETTYDLQKLPPGLTYAGVEVLPDGLRIRLTGENVTLQKGALTGAAC</sequence>
<reference evidence="2" key="1">
    <citation type="submission" date="2021-01" db="EMBL/GenBank/DDBJ databases">
        <title>Whole genome shotgun sequence of Actinoplanes tereljensis NBRC 105297.</title>
        <authorList>
            <person name="Komaki H."/>
            <person name="Tamura T."/>
        </authorList>
    </citation>
    <scope>NUCLEOTIDE SEQUENCE</scope>
    <source>
        <strain evidence="2">NBRC 105297</strain>
    </source>
</reference>
<dbReference type="EMBL" id="BOMY01000051">
    <property type="protein sequence ID" value="GIF25492.1"/>
    <property type="molecule type" value="Genomic_DNA"/>
</dbReference>
<keyword evidence="1" id="KW-0472">Membrane</keyword>
<dbReference type="InterPro" id="IPR021373">
    <property type="entry name" value="DUF2993"/>
</dbReference>
<dbReference type="Proteomes" id="UP000623608">
    <property type="component" value="Unassembled WGS sequence"/>
</dbReference>
<comment type="caution">
    <text evidence="2">The sequence shown here is derived from an EMBL/GenBank/DDBJ whole genome shotgun (WGS) entry which is preliminary data.</text>
</comment>
<proteinExistence type="predicted"/>
<keyword evidence="1" id="KW-1133">Transmembrane helix</keyword>
<evidence type="ECO:0000256" key="1">
    <source>
        <dbReference type="SAM" id="Phobius"/>
    </source>
</evidence>
<gene>
    <name evidence="2" type="ORF">Ate02nite_82220</name>
</gene>
<keyword evidence="1" id="KW-0812">Transmembrane</keyword>
<keyword evidence="3" id="KW-1185">Reference proteome</keyword>
<evidence type="ECO:0000313" key="2">
    <source>
        <dbReference type="EMBL" id="GIF25492.1"/>
    </source>
</evidence>
<name>A0A919TZ33_9ACTN</name>
<feature type="transmembrane region" description="Helical" evidence="1">
    <location>
        <begin position="26"/>
        <end position="47"/>
    </location>
</feature>
<dbReference type="AlphaFoldDB" id="A0A919TZ33"/>
<evidence type="ECO:0008006" key="4">
    <source>
        <dbReference type="Google" id="ProtNLM"/>
    </source>
</evidence>